<comment type="caution">
    <text evidence="1">The sequence shown here is derived from an EMBL/GenBank/DDBJ whole genome shotgun (WGS) entry which is preliminary data.</text>
</comment>
<sequence>MARLRRSKSCPTPPTVLPERVHKETPSAPTTPVKVGGRASSPIPTWTAAWLDALPPTESAGSEDFGDDELGVDSVLQSVTSSVYAHTYECGRRYPSFNDNRYPIPNDDQEQSREDLQHAMLMKLMEAKLFLSPIAGDAYPSASVLGIDLSPIQPTWVPPNVEFIIDDCERDWLIDNVDLAHFRFMAMILPNAPLVMGRAFAALRPGGWIEFQELHGIPFCDDQTMDDDDPFKVLYELAGRAYARLGLSMSLPAELGPMLLDAGFENIHRRVIKVPIGSWAAKETLRLGGMYQKRVITDFISTFAGRPFQALGIPEQEAEVRLALARQALEEPHVHRYFNYYFWYAQKPGDAVEIDGTGD</sequence>
<protein>
    <submittedName>
        <fullName evidence="1">Uncharacterized protein</fullName>
    </submittedName>
</protein>
<dbReference type="EMBL" id="JANAKD010000044">
    <property type="protein sequence ID" value="KAJ3498570.1"/>
    <property type="molecule type" value="Genomic_DNA"/>
</dbReference>
<organism evidence="1 2">
    <name type="scientific">Lecanicillium saksenae</name>
    <dbReference type="NCBI Taxonomy" id="468837"/>
    <lineage>
        <taxon>Eukaryota</taxon>
        <taxon>Fungi</taxon>
        <taxon>Dikarya</taxon>
        <taxon>Ascomycota</taxon>
        <taxon>Pezizomycotina</taxon>
        <taxon>Sordariomycetes</taxon>
        <taxon>Hypocreomycetidae</taxon>
        <taxon>Hypocreales</taxon>
        <taxon>Cordycipitaceae</taxon>
        <taxon>Lecanicillium</taxon>
    </lineage>
</organism>
<reference evidence="1" key="1">
    <citation type="submission" date="2022-07" db="EMBL/GenBank/DDBJ databases">
        <title>Genome Sequence of Lecanicillium saksenae.</title>
        <authorList>
            <person name="Buettner E."/>
        </authorList>
    </citation>
    <scope>NUCLEOTIDE SEQUENCE</scope>
    <source>
        <strain evidence="1">VT-O1</strain>
    </source>
</reference>
<gene>
    <name evidence="1" type="ORF">NLG97_g1023</name>
</gene>
<keyword evidence="2" id="KW-1185">Reference proteome</keyword>
<proteinExistence type="predicted"/>
<name>A0ACC1R7K5_9HYPO</name>
<evidence type="ECO:0000313" key="2">
    <source>
        <dbReference type="Proteomes" id="UP001148737"/>
    </source>
</evidence>
<accession>A0ACC1R7K5</accession>
<evidence type="ECO:0000313" key="1">
    <source>
        <dbReference type="EMBL" id="KAJ3498570.1"/>
    </source>
</evidence>
<dbReference type="Proteomes" id="UP001148737">
    <property type="component" value="Unassembled WGS sequence"/>
</dbReference>